<dbReference type="Proteomes" id="UP001341840">
    <property type="component" value="Unassembled WGS sequence"/>
</dbReference>
<accession>A0ABU6TAI7</accession>
<dbReference type="EMBL" id="JASCZI010090731">
    <property type="protein sequence ID" value="MED6145732.1"/>
    <property type="molecule type" value="Genomic_DNA"/>
</dbReference>
<organism evidence="1 2">
    <name type="scientific">Stylosanthes scabra</name>
    <dbReference type="NCBI Taxonomy" id="79078"/>
    <lineage>
        <taxon>Eukaryota</taxon>
        <taxon>Viridiplantae</taxon>
        <taxon>Streptophyta</taxon>
        <taxon>Embryophyta</taxon>
        <taxon>Tracheophyta</taxon>
        <taxon>Spermatophyta</taxon>
        <taxon>Magnoliopsida</taxon>
        <taxon>eudicotyledons</taxon>
        <taxon>Gunneridae</taxon>
        <taxon>Pentapetalae</taxon>
        <taxon>rosids</taxon>
        <taxon>fabids</taxon>
        <taxon>Fabales</taxon>
        <taxon>Fabaceae</taxon>
        <taxon>Papilionoideae</taxon>
        <taxon>50 kb inversion clade</taxon>
        <taxon>dalbergioids sensu lato</taxon>
        <taxon>Dalbergieae</taxon>
        <taxon>Pterocarpus clade</taxon>
        <taxon>Stylosanthes</taxon>
    </lineage>
</organism>
<comment type="caution">
    <text evidence="1">The sequence shown here is derived from an EMBL/GenBank/DDBJ whole genome shotgun (WGS) entry which is preliminary data.</text>
</comment>
<proteinExistence type="predicted"/>
<evidence type="ECO:0000313" key="2">
    <source>
        <dbReference type="Proteomes" id="UP001341840"/>
    </source>
</evidence>
<protein>
    <submittedName>
        <fullName evidence="1">Uncharacterized protein</fullName>
    </submittedName>
</protein>
<reference evidence="1 2" key="1">
    <citation type="journal article" date="2023" name="Plants (Basel)">
        <title>Bridging the Gap: Combining Genomics and Transcriptomics Approaches to Understand Stylosanthes scabra, an Orphan Legume from the Brazilian Caatinga.</title>
        <authorList>
            <person name="Ferreira-Neto J.R.C."/>
            <person name="da Silva M.D."/>
            <person name="Binneck E."/>
            <person name="de Melo N.F."/>
            <person name="da Silva R.H."/>
            <person name="de Melo A.L.T.M."/>
            <person name="Pandolfi V."/>
            <person name="Bustamante F.O."/>
            <person name="Brasileiro-Vidal A.C."/>
            <person name="Benko-Iseppon A.M."/>
        </authorList>
    </citation>
    <scope>NUCLEOTIDE SEQUENCE [LARGE SCALE GENOMIC DNA]</scope>
    <source>
        <tissue evidence="1">Leaves</tissue>
    </source>
</reference>
<sequence length="124" mass="13709">MKQVLSSSRANFRKTLSCGEIDMGVGAACGLPFHESKRERKPRACCCCRLSTISAFSPCFAVRSSFLMIMDMPVPKLFIVNAQGSDGIVHGFESARRSILALKTDPLKPRLDHIKKQAVILRLL</sequence>
<keyword evidence="2" id="KW-1185">Reference proteome</keyword>
<name>A0ABU6TAI7_9FABA</name>
<evidence type="ECO:0000313" key="1">
    <source>
        <dbReference type="EMBL" id="MED6145732.1"/>
    </source>
</evidence>
<gene>
    <name evidence="1" type="ORF">PIB30_028093</name>
</gene>